<proteinExistence type="predicted"/>
<protein>
    <recommendedName>
        <fullName evidence="3">Tetratricopeptide repeat-containing protein</fullName>
    </recommendedName>
</protein>
<organism evidence="1 2">
    <name type="scientific">Ohtaekwangia koreensis</name>
    <dbReference type="NCBI Taxonomy" id="688867"/>
    <lineage>
        <taxon>Bacteria</taxon>
        <taxon>Pseudomonadati</taxon>
        <taxon>Bacteroidota</taxon>
        <taxon>Cytophagia</taxon>
        <taxon>Cytophagales</taxon>
        <taxon>Fulvivirgaceae</taxon>
        <taxon>Ohtaekwangia</taxon>
    </lineage>
</organism>
<sequence>MGCFVLTTDLNNQTPHHDSSNYYSFAAESIIMTLLKFITRFTVINLFSLLTITQSWSQTLTPVELKGCYYQRFEINLDSTVSSIELNVCLNDQYQFSLQVSAEKLSRNYWGTYSIVDDTIHLSIDPYFQEFHVGMRYNKKIKNGLIKVSVRDTPISSYGILVTTLDKDSVSNPYYVTDFESQDSIYSQLIKALPGDKIQFLHQGYGSERTYSYTIPDKANDFYVIRNIDNTFTTSLIAWKTDIGLALTESQGNKANNRIDTLRYVSFDENMFQAKPQHYPMLKEYTYLPISELIDPPADLYNYDAYTDTTTYPVDDWYSHDTVRYVTDYKKALKQAQDSARYLVLYYHPSNCKDCGSNTLKDAMQGLNNPYDYSNLPAAFNSRYILYMAPDKDSLRFRTLGAKEFPATVVLTPDEKLLYIAYGENFNITKSGYCGYDSDTFYQKLEIHNAFTFLPDKIKASGFDSTYINKYLKYVPLSGQYKNEIQYESIVTDIPPPVPVYEDSVVSPAYDAIVDVYSEDTNIDTLSYDSLAYTESPYYYALPLDDSYHSDFTLRADTTFAQAILDSLVAKYYIHIPADSAMAAQIIYIVYQFDDYYCPYYSSAFLTQNDTLFNPRISLRYLVQNYKTLSAYAYSSYAYSYSGYTISLYELISKRVNRFINYIDTSPAEKQKALTFQRELIKRLPPLKALEMPLYISNQVAWYDTLHNNDLEQPFVTDYLNEIGGNPDAAITTTDAIMKQLNRDNIPEAMNYDYSNNYYYFLGGNYRYNTDELANTKYGYFKHAEALNHVAWHYYQHVADKNKLQQALTWSKSSLILDPKNPYYLDTYAHLLYRSGKLKEAVKYQKKAVAELDNKKSNYQIDEIQAETIRADYQKMKTKTL</sequence>
<dbReference type="InterPro" id="IPR011990">
    <property type="entry name" value="TPR-like_helical_dom_sf"/>
</dbReference>
<reference evidence="1 2" key="1">
    <citation type="submission" date="2017-02" db="EMBL/GenBank/DDBJ databases">
        <authorList>
            <person name="Peterson S.W."/>
        </authorList>
    </citation>
    <scope>NUCLEOTIDE SEQUENCE [LARGE SCALE GENOMIC DNA]</scope>
    <source>
        <strain evidence="1 2">DSM 25262</strain>
    </source>
</reference>
<evidence type="ECO:0000313" key="1">
    <source>
        <dbReference type="EMBL" id="SKC51688.1"/>
    </source>
</evidence>
<dbReference type="AlphaFoldDB" id="A0A1T5JKC2"/>
<keyword evidence="2" id="KW-1185">Reference proteome</keyword>
<dbReference type="EMBL" id="FUZU01000001">
    <property type="protein sequence ID" value="SKC51688.1"/>
    <property type="molecule type" value="Genomic_DNA"/>
</dbReference>
<dbReference type="Proteomes" id="UP000190961">
    <property type="component" value="Unassembled WGS sequence"/>
</dbReference>
<gene>
    <name evidence="1" type="ORF">SAMN05660236_1176</name>
</gene>
<dbReference type="Gene3D" id="1.25.40.10">
    <property type="entry name" value="Tetratricopeptide repeat domain"/>
    <property type="match status" value="1"/>
</dbReference>
<name>A0A1T5JKC2_9BACT</name>
<dbReference type="STRING" id="688867.SAMN05660236_1176"/>
<dbReference type="SUPFAM" id="SSF48452">
    <property type="entry name" value="TPR-like"/>
    <property type="match status" value="1"/>
</dbReference>
<evidence type="ECO:0008006" key="3">
    <source>
        <dbReference type="Google" id="ProtNLM"/>
    </source>
</evidence>
<evidence type="ECO:0000313" key="2">
    <source>
        <dbReference type="Proteomes" id="UP000190961"/>
    </source>
</evidence>
<accession>A0A1T5JKC2</accession>